<dbReference type="Proteomes" id="UP000539957">
    <property type="component" value="Unassembled WGS sequence"/>
</dbReference>
<comment type="caution">
    <text evidence="2">The sequence shown here is derived from an EMBL/GenBank/DDBJ whole genome shotgun (WGS) entry which is preliminary data.</text>
</comment>
<organism evidence="2 3">
    <name type="scientific">Brevundimonas bullata</name>
    <dbReference type="NCBI Taxonomy" id="13160"/>
    <lineage>
        <taxon>Bacteria</taxon>
        <taxon>Pseudomonadati</taxon>
        <taxon>Pseudomonadota</taxon>
        <taxon>Alphaproteobacteria</taxon>
        <taxon>Caulobacterales</taxon>
        <taxon>Caulobacteraceae</taxon>
        <taxon>Brevundimonas</taxon>
    </lineage>
</organism>
<evidence type="ECO:0000256" key="1">
    <source>
        <dbReference type="SAM" id="Phobius"/>
    </source>
</evidence>
<feature type="transmembrane region" description="Helical" evidence="1">
    <location>
        <begin position="55"/>
        <end position="75"/>
    </location>
</feature>
<keyword evidence="1" id="KW-0472">Membrane</keyword>
<sequence>MAEPTRTQARTAEIRLRWLTLAAFAAPLLVLVAVFGTRLGLWSAGFGLEVLTLKIGRILAFAGLAAALVAVIIALKDVRRRGLYAVVSLVVAGATVGLFLIQERRFAVPADNDVTTDAAEAPAFSRAVVAMRGGQAGGHGGASVACPGLASVPRQVAPETAAAALSAAGFTVRGAAPFRADGAKEGFWFGLTHDAAIRIRPGRTDVRVAQREGVRVGDEACRLARAIAAGLQP</sequence>
<proteinExistence type="predicted"/>
<dbReference type="AlphaFoldDB" id="A0A7W7IMR9"/>
<accession>A0A7W7IMR9</accession>
<dbReference type="EMBL" id="JACHKY010000002">
    <property type="protein sequence ID" value="MBB4797228.1"/>
    <property type="molecule type" value="Genomic_DNA"/>
</dbReference>
<gene>
    <name evidence="2" type="ORF">HNP32_000952</name>
</gene>
<keyword evidence="1" id="KW-0812">Transmembrane</keyword>
<keyword evidence="3" id="KW-1185">Reference proteome</keyword>
<reference evidence="2 3" key="1">
    <citation type="submission" date="2020-08" db="EMBL/GenBank/DDBJ databases">
        <title>Functional genomics of gut bacteria from endangered species of beetles.</title>
        <authorList>
            <person name="Carlos-Shanley C."/>
        </authorList>
    </citation>
    <scope>NUCLEOTIDE SEQUENCE [LARGE SCALE GENOMIC DNA]</scope>
    <source>
        <strain evidence="2 3">S00123</strain>
    </source>
</reference>
<evidence type="ECO:0000313" key="3">
    <source>
        <dbReference type="Proteomes" id="UP000539957"/>
    </source>
</evidence>
<evidence type="ECO:0000313" key="2">
    <source>
        <dbReference type="EMBL" id="MBB4797228.1"/>
    </source>
</evidence>
<protein>
    <recommendedName>
        <fullName evidence="4">DUF1499 domain-containing protein</fullName>
    </recommendedName>
</protein>
<feature type="transmembrane region" description="Helical" evidence="1">
    <location>
        <begin position="16"/>
        <end position="35"/>
    </location>
</feature>
<feature type="transmembrane region" description="Helical" evidence="1">
    <location>
        <begin position="82"/>
        <end position="101"/>
    </location>
</feature>
<evidence type="ECO:0008006" key="4">
    <source>
        <dbReference type="Google" id="ProtNLM"/>
    </source>
</evidence>
<name>A0A7W7IMR9_9CAUL</name>
<dbReference type="RefSeq" id="WP_184267685.1">
    <property type="nucleotide sequence ID" value="NZ_JACHKY010000002.1"/>
</dbReference>
<keyword evidence="1" id="KW-1133">Transmembrane helix</keyword>